<gene>
    <name evidence="4" type="ORF">DSTB1V02_LOCUS7155</name>
</gene>
<evidence type="ECO:0000256" key="3">
    <source>
        <dbReference type="SAM" id="MobiDB-lite"/>
    </source>
</evidence>
<dbReference type="InterPro" id="IPR009533">
    <property type="entry name" value="FAM107"/>
</dbReference>
<dbReference type="EMBL" id="LR900936">
    <property type="protein sequence ID" value="CAD7247321.1"/>
    <property type="molecule type" value="Genomic_DNA"/>
</dbReference>
<dbReference type="PANTHER" id="PTHR16768">
    <property type="entry name" value="DOWN REGULATED IN RENAL CARCINOMA 1/TU3A"/>
    <property type="match status" value="1"/>
</dbReference>
<evidence type="ECO:0000256" key="2">
    <source>
        <dbReference type="SAM" id="Coils"/>
    </source>
</evidence>
<evidence type="ECO:0000256" key="1">
    <source>
        <dbReference type="ARBA" id="ARBA00023054"/>
    </source>
</evidence>
<dbReference type="AlphaFoldDB" id="A0A7R8XCT1"/>
<dbReference type="Proteomes" id="UP000677054">
    <property type="component" value="Unassembled WGS sequence"/>
</dbReference>
<dbReference type="PANTHER" id="PTHR16768:SF5">
    <property type="entry name" value="FI14214P"/>
    <property type="match status" value="1"/>
</dbReference>
<accession>A0A7R8XCT1</accession>
<evidence type="ECO:0000313" key="5">
    <source>
        <dbReference type="Proteomes" id="UP000677054"/>
    </source>
</evidence>
<organism evidence="4">
    <name type="scientific">Darwinula stevensoni</name>
    <dbReference type="NCBI Taxonomy" id="69355"/>
    <lineage>
        <taxon>Eukaryota</taxon>
        <taxon>Metazoa</taxon>
        <taxon>Ecdysozoa</taxon>
        <taxon>Arthropoda</taxon>
        <taxon>Crustacea</taxon>
        <taxon>Oligostraca</taxon>
        <taxon>Ostracoda</taxon>
        <taxon>Podocopa</taxon>
        <taxon>Podocopida</taxon>
        <taxon>Darwinulocopina</taxon>
        <taxon>Darwinuloidea</taxon>
        <taxon>Darwinulidae</taxon>
        <taxon>Darwinula</taxon>
    </lineage>
</organism>
<name>A0A7R8XCT1_9CRUS</name>
<evidence type="ECO:0000313" key="4">
    <source>
        <dbReference type="EMBL" id="CAD7247321.1"/>
    </source>
</evidence>
<protein>
    <submittedName>
        <fullName evidence="4">Uncharacterized protein</fullName>
    </submittedName>
</protein>
<sequence length="161" mass="18696">MRDAYILRYGYLIPRAVRSESPSGRMLKAASSPHRRHEPDDGLILPQKITNPCLQSPERRNLHRELLFNQKTWTVTDMTLKEGREKERCDPYDGAGGRNVLNQKTELQRALQRHQDNIRQKEQELEKTSQQTSLEKALHAQALKLHEVLQPSPYLILSVIH</sequence>
<keyword evidence="1 2" id="KW-0175">Coiled coil</keyword>
<proteinExistence type="predicted"/>
<dbReference type="OrthoDB" id="5963205at2759"/>
<feature type="region of interest" description="Disordered" evidence="3">
    <location>
        <begin position="20"/>
        <end position="42"/>
    </location>
</feature>
<dbReference type="EMBL" id="CAJPEV010001419">
    <property type="protein sequence ID" value="CAG0892532.1"/>
    <property type="molecule type" value="Genomic_DNA"/>
</dbReference>
<dbReference type="Pfam" id="PF06625">
    <property type="entry name" value="DUF1151"/>
    <property type="match status" value="2"/>
</dbReference>
<feature type="coiled-coil region" evidence="2">
    <location>
        <begin position="104"/>
        <end position="131"/>
    </location>
</feature>
<keyword evidence="5" id="KW-1185">Reference proteome</keyword>
<reference evidence="4" key="1">
    <citation type="submission" date="2020-11" db="EMBL/GenBank/DDBJ databases">
        <authorList>
            <person name="Tran Van P."/>
        </authorList>
    </citation>
    <scope>NUCLEOTIDE SEQUENCE</scope>
</reference>